<keyword evidence="7 14" id="KW-1133">Transmembrane helix</keyword>
<evidence type="ECO:0000256" key="3">
    <source>
        <dbReference type="ARBA" id="ARBA00022516"/>
    </source>
</evidence>
<dbReference type="PANTHER" id="PTHR11351">
    <property type="entry name" value="ACYL-COA DESATURASE"/>
    <property type="match status" value="1"/>
</dbReference>
<evidence type="ECO:0000256" key="1">
    <source>
        <dbReference type="ARBA" id="ARBA00004141"/>
    </source>
</evidence>
<dbReference type="PROSITE" id="PS00476">
    <property type="entry name" value="FATTY_ACID_DESATUR_1"/>
    <property type="match status" value="1"/>
</dbReference>
<evidence type="ECO:0000256" key="4">
    <source>
        <dbReference type="ARBA" id="ARBA00022692"/>
    </source>
</evidence>
<keyword evidence="12 13" id="KW-0275">Fatty acid biosynthesis</keyword>
<evidence type="ECO:0000256" key="2">
    <source>
        <dbReference type="ARBA" id="ARBA00009295"/>
    </source>
</evidence>
<evidence type="ECO:0000256" key="11">
    <source>
        <dbReference type="ARBA" id="ARBA00023136"/>
    </source>
</evidence>
<evidence type="ECO:0000256" key="14">
    <source>
        <dbReference type="SAM" id="Phobius"/>
    </source>
</evidence>
<keyword evidence="10" id="KW-0443">Lipid metabolism</keyword>
<evidence type="ECO:0000256" key="13">
    <source>
        <dbReference type="RuleBase" id="RU000581"/>
    </source>
</evidence>
<keyword evidence="4 13" id="KW-0812">Transmembrane</keyword>
<evidence type="ECO:0000256" key="7">
    <source>
        <dbReference type="ARBA" id="ARBA00022989"/>
    </source>
</evidence>
<evidence type="ECO:0000256" key="5">
    <source>
        <dbReference type="ARBA" id="ARBA00022723"/>
    </source>
</evidence>
<keyword evidence="17" id="KW-1185">Reference proteome</keyword>
<dbReference type="EMBL" id="CP092885">
    <property type="protein sequence ID" value="UYV83564.1"/>
    <property type="molecule type" value="Genomic_DNA"/>
</dbReference>
<evidence type="ECO:0000256" key="12">
    <source>
        <dbReference type="ARBA" id="ARBA00023160"/>
    </source>
</evidence>
<keyword evidence="9" id="KW-0408">Iron</keyword>
<feature type="transmembrane region" description="Helical" evidence="14">
    <location>
        <begin position="121"/>
        <end position="141"/>
    </location>
</feature>
<keyword evidence="3 13" id="KW-0444">Lipid biosynthesis</keyword>
<keyword evidence="11 14" id="KW-0472">Membrane</keyword>
<dbReference type="Proteomes" id="UP001235939">
    <property type="component" value="Chromosome 23"/>
</dbReference>
<dbReference type="Pfam" id="PF00487">
    <property type="entry name" value="FA_desaturase"/>
    <property type="match status" value="1"/>
</dbReference>
<proteinExistence type="inferred from homology"/>
<comment type="similarity">
    <text evidence="2 13">Belongs to the fatty acid desaturase type 1 family.</text>
</comment>
<sequence>MIMIMCAAIFLGILFGLGVTAGVHRLWCHRSYKARLPLQIFLAMMQTSAMVGSIFDWCRDHRVHHKYSETDADPHNANRGFFFSHMGWLLIKKHPLVIEKGKSIYLKDLLEDPVISFQRRYYYISASILGNIAIFLPWYLWDEPLSSCIMVVFFIRYVFLLHAVWSVNSFAHAFGYKPYNKIISPTENIFVSLFALGEGFHNYHHSFPWDYSTSELGWALNISTFFIDLMAKFGLAYDLKTAHPRQVLERRKKYGDLCPLYADQLKEDAKIFNKEDMIMQKRFKEIEEEATLNGLIRSEI</sequence>
<evidence type="ECO:0000313" key="17">
    <source>
        <dbReference type="Proteomes" id="UP001235939"/>
    </source>
</evidence>
<evidence type="ECO:0000313" key="16">
    <source>
        <dbReference type="EMBL" id="UYV83564.1"/>
    </source>
</evidence>
<keyword evidence="6" id="KW-0276">Fatty acid metabolism</keyword>
<organism evidence="16 17">
    <name type="scientific">Cordylochernes scorpioides</name>
    <dbReference type="NCBI Taxonomy" id="51811"/>
    <lineage>
        <taxon>Eukaryota</taxon>
        <taxon>Metazoa</taxon>
        <taxon>Ecdysozoa</taxon>
        <taxon>Arthropoda</taxon>
        <taxon>Chelicerata</taxon>
        <taxon>Arachnida</taxon>
        <taxon>Pseudoscorpiones</taxon>
        <taxon>Cheliferoidea</taxon>
        <taxon>Chernetidae</taxon>
        <taxon>Cordylochernes</taxon>
    </lineage>
</organism>
<feature type="transmembrane region" description="Helical" evidence="14">
    <location>
        <begin position="153"/>
        <end position="174"/>
    </location>
</feature>
<dbReference type="PRINTS" id="PR00075">
    <property type="entry name" value="FACDDSATRASE"/>
</dbReference>
<keyword evidence="8 13" id="KW-0560">Oxidoreductase</keyword>
<protein>
    <submittedName>
        <fullName evidence="16">SCD</fullName>
    </submittedName>
</protein>
<dbReference type="InterPro" id="IPR001522">
    <property type="entry name" value="FADS-1_CS"/>
</dbReference>
<dbReference type="InterPro" id="IPR005804">
    <property type="entry name" value="FA_desaturase_dom"/>
</dbReference>
<evidence type="ECO:0000256" key="8">
    <source>
        <dbReference type="ARBA" id="ARBA00023002"/>
    </source>
</evidence>
<comment type="domain">
    <text evidence="13">The histidine box domains are involved in binding the catalytic metal ions.</text>
</comment>
<reference evidence="16 17" key="1">
    <citation type="submission" date="2022-03" db="EMBL/GenBank/DDBJ databases">
        <title>A chromosomal length assembly of Cordylochernes scorpioides.</title>
        <authorList>
            <person name="Zeh D."/>
            <person name="Zeh J."/>
        </authorList>
    </citation>
    <scope>NUCLEOTIDE SEQUENCE [LARGE SCALE GENOMIC DNA]</scope>
    <source>
        <strain evidence="16">IN4F17</strain>
        <tissue evidence="16">Whole Body</tissue>
    </source>
</reference>
<dbReference type="InterPro" id="IPR015876">
    <property type="entry name" value="Acyl-CoA_DS"/>
</dbReference>
<comment type="subcellular location">
    <subcellularLocation>
        <location evidence="1">Membrane</location>
        <topology evidence="1">Multi-pass membrane protein</topology>
    </subcellularLocation>
</comment>
<feature type="domain" description="Fatty acid desaturase" evidence="15">
    <location>
        <begin position="5"/>
        <end position="208"/>
    </location>
</feature>
<comment type="cofactor">
    <cofactor evidence="13">
        <name>Fe(2+)</name>
        <dbReference type="ChEBI" id="CHEBI:29033"/>
    </cofactor>
</comment>
<evidence type="ECO:0000259" key="15">
    <source>
        <dbReference type="Pfam" id="PF00487"/>
    </source>
</evidence>
<dbReference type="CDD" id="cd03505">
    <property type="entry name" value="Delta9-FADS-like"/>
    <property type="match status" value="1"/>
</dbReference>
<evidence type="ECO:0000256" key="9">
    <source>
        <dbReference type="ARBA" id="ARBA00023004"/>
    </source>
</evidence>
<keyword evidence="5" id="KW-0479">Metal-binding</keyword>
<name>A0ABY6LQT1_9ARAC</name>
<dbReference type="PANTHER" id="PTHR11351:SF31">
    <property type="entry name" value="DESATURASE 1, ISOFORM A-RELATED"/>
    <property type="match status" value="1"/>
</dbReference>
<accession>A0ABY6LQT1</accession>
<evidence type="ECO:0000256" key="10">
    <source>
        <dbReference type="ARBA" id="ARBA00023098"/>
    </source>
</evidence>
<gene>
    <name evidence="16" type="ORF">LAZ67_23001485</name>
</gene>
<evidence type="ECO:0000256" key="6">
    <source>
        <dbReference type="ARBA" id="ARBA00022832"/>
    </source>
</evidence>